<gene>
    <name evidence="2" type="ORF">DLAC_09648</name>
</gene>
<dbReference type="PANTHER" id="PTHR12729">
    <property type="entry name" value="TRNA(HIS) GUANYLYLTRANSFERASE-RELATED"/>
    <property type="match status" value="1"/>
</dbReference>
<accession>A0A151Z6T5</accession>
<evidence type="ECO:0000259" key="1">
    <source>
        <dbReference type="Pfam" id="PF04446"/>
    </source>
</evidence>
<evidence type="ECO:0000313" key="3">
    <source>
        <dbReference type="Proteomes" id="UP000076078"/>
    </source>
</evidence>
<name>A0A151Z6T5_TIELA</name>
<dbReference type="Pfam" id="PF04446">
    <property type="entry name" value="Thg1"/>
    <property type="match status" value="1"/>
</dbReference>
<dbReference type="OrthoDB" id="20262at2759"/>
<dbReference type="InterPro" id="IPR038469">
    <property type="entry name" value="tRNAHis_GuaTrfase_Thg1_sf"/>
</dbReference>
<dbReference type="AlphaFoldDB" id="A0A151Z6T5"/>
<dbReference type="Gene3D" id="3.30.70.3000">
    <property type="match status" value="1"/>
</dbReference>
<protein>
    <recommendedName>
        <fullName evidence="1">tRNAHis guanylyltransferase catalytic domain-containing protein</fullName>
    </recommendedName>
</protein>
<dbReference type="GO" id="GO:0008193">
    <property type="term" value="F:tRNA guanylyltransferase activity"/>
    <property type="evidence" value="ECO:0007669"/>
    <property type="project" value="InterPro"/>
</dbReference>
<dbReference type="InterPro" id="IPR024956">
    <property type="entry name" value="tRNAHis_GuaTrfase_cat"/>
</dbReference>
<dbReference type="Proteomes" id="UP000076078">
    <property type="component" value="Unassembled WGS sequence"/>
</dbReference>
<keyword evidence="3" id="KW-1185">Reference proteome</keyword>
<evidence type="ECO:0000313" key="2">
    <source>
        <dbReference type="EMBL" id="KYQ89681.1"/>
    </source>
</evidence>
<sequence length="264" mass="31177">MIMLSRLTKNLNYSIRYYSSVTKFKNIEESFDFKLPPYQPYIIRFDGNSFKKLTKDLELTKPYDMNFHNAMKDASLSLCNYIKDSKLVYSFSDEINVLVYSKYPEDPFLSNRIQKLISLTSSIVSTNFSVSLSSSLPNKPVVKAYFDARVFPIQFNDISEYLYQRQSRCYSNCLNTIIQHESVNTEFHPQENSTKKYLEQAKDYIKDQLNIDLQSDRCKYPHYFQKGFILQRKTTNLKNSEWAINTEPLPWLDGTYIQNFIKNE</sequence>
<dbReference type="GO" id="GO:0006400">
    <property type="term" value="P:tRNA modification"/>
    <property type="evidence" value="ECO:0007669"/>
    <property type="project" value="InterPro"/>
</dbReference>
<proteinExistence type="predicted"/>
<comment type="caution">
    <text evidence="2">The sequence shown here is derived from an EMBL/GenBank/DDBJ whole genome shotgun (WGS) entry which is preliminary data.</text>
</comment>
<dbReference type="PANTHER" id="PTHR12729:SF5">
    <property type="entry name" value="TRNAHIS GUANYLYLTRANSFERASE CATALYTIC DOMAIN-CONTAINING PROTEIN"/>
    <property type="match status" value="1"/>
</dbReference>
<dbReference type="InterPro" id="IPR007537">
    <property type="entry name" value="tRNAHis_GuaTrfase_Thg1"/>
</dbReference>
<reference evidence="2 3" key="1">
    <citation type="submission" date="2015-12" db="EMBL/GenBank/DDBJ databases">
        <title>Dictyostelia acquired genes for synthesis and detection of signals that induce cell-type specialization by lateral gene transfer from prokaryotes.</title>
        <authorList>
            <person name="Gloeckner G."/>
            <person name="Schaap P."/>
        </authorList>
    </citation>
    <scope>NUCLEOTIDE SEQUENCE [LARGE SCALE GENOMIC DNA]</scope>
    <source>
        <strain evidence="2 3">TK</strain>
    </source>
</reference>
<dbReference type="EMBL" id="LODT01000039">
    <property type="protein sequence ID" value="KYQ89681.1"/>
    <property type="molecule type" value="Genomic_DNA"/>
</dbReference>
<dbReference type="InParanoid" id="A0A151Z6T5"/>
<organism evidence="2 3">
    <name type="scientific">Tieghemostelium lacteum</name>
    <name type="common">Slime mold</name>
    <name type="synonym">Dictyostelium lacteum</name>
    <dbReference type="NCBI Taxonomy" id="361077"/>
    <lineage>
        <taxon>Eukaryota</taxon>
        <taxon>Amoebozoa</taxon>
        <taxon>Evosea</taxon>
        <taxon>Eumycetozoa</taxon>
        <taxon>Dictyostelia</taxon>
        <taxon>Dictyosteliales</taxon>
        <taxon>Raperosteliaceae</taxon>
        <taxon>Tieghemostelium</taxon>
    </lineage>
</organism>
<dbReference type="GO" id="GO:0000287">
    <property type="term" value="F:magnesium ion binding"/>
    <property type="evidence" value="ECO:0007669"/>
    <property type="project" value="InterPro"/>
</dbReference>
<feature type="domain" description="tRNAHis guanylyltransferase catalytic" evidence="1">
    <location>
        <begin position="23"/>
        <end position="152"/>
    </location>
</feature>